<proteinExistence type="predicted"/>
<evidence type="ECO:0000259" key="4">
    <source>
        <dbReference type="PROSITE" id="PS50949"/>
    </source>
</evidence>
<dbReference type="Gene3D" id="1.10.10.10">
    <property type="entry name" value="Winged helix-like DNA-binding domain superfamily/Winged helix DNA-binding domain"/>
    <property type="match status" value="1"/>
</dbReference>
<dbReference type="InterPro" id="IPR011711">
    <property type="entry name" value="GntR_C"/>
</dbReference>
<dbReference type="SMART" id="SM00895">
    <property type="entry name" value="FCD"/>
    <property type="match status" value="1"/>
</dbReference>
<dbReference type="SUPFAM" id="SSF46785">
    <property type="entry name" value="Winged helix' DNA-binding domain"/>
    <property type="match status" value="1"/>
</dbReference>
<dbReference type="InterPro" id="IPR036390">
    <property type="entry name" value="WH_DNA-bd_sf"/>
</dbReference>
<keyword evidence="3" id="KW-0804">Transcription</keyword>
<reference evidence="5 6" key="1">
    <citation type="submission" date="2019-06" db="EMBL/GenBank/DDBJ databases">
        <title>Draft genome of Streptomyces sedi sp. JCM16909.</title>
        <authorList>
            <person name="Klykleung N."/>
            <person name="Tanasupawat S."/>
            <person name="Kudo T."/>
            <person name="Yuki M."/>
            <person name="Ohkuma M."/>
        </authorList>
    </citation>
    <scope>NUCLEOTIDE SEQUENCE [LARGE SCALE GENOMIC DNA]</scope>
    <source>
        <strain evidence="5 6">JCM 16909</strain>
    </source>
</reference>
<dbReference type="OrthoDB" id="3864082at2"/>
<evidence type="ECO:0000256" key="1">
    <source>
        <dbReference type="ARBA" id="ARBA00023015"/>
    </source>
</evidence>
<sequence length="230" mass="25079">MTGAEHGRQPVRRREILREAVADALRAAVVSGEMEPGVVYSAPALAARFGVSATPVREAMLDLVREGMVDSVPNKGFRVTEISPADLDHIVELRLLIEPATVWRIVPDVPEEHLATLRAMAQRIMDHAAAGDLLSYSEADRRFHLALLAYGGNPALVQTVSQLHARTRLLGLASVARRGRLGAAAEEHLRLVELVALRDRDAARALMRAHIEQMRAADAGADADADVDWR</sequence>
<evidence type="ECO:0000256" key="2">
    <source>
        <dbReference type="ARBA" id="ARBA00023125"/>
    </source>
</evidence>
<name>A0A5C4V4G2_9ACTN</name>
<evidence type="ECO:0000313" key="5">
    <source>
        <dbReference type="EMBL" id="TNM30673.1"/>
    </source>
</evidence>
<dbReference type="SMART" id="SM00345">
    <property type="entry name" value="HTH_GNTR"/>
    <property type="match status" value="1"/>
</dbReference>
<dbReference type="RefSeq" id="WP_139644230.1">
    <property type="nucleotide sequence ID" value="NZ_BAAAZS010000015.1"/>
</dbReference>
<comment type="caution">
    <text evidence="5">The sequence shown here is derived from an EMBL/GenBank/DDBJ whole genome shotgun (WGS) entry which is preliminary data.</text>
</comment>
<dbReference type="Pfam" id="PF07729">
    <property type="entry name" value="FCD"/>
    <property type="match status" value="1"/>
</dbReference>
<dbReference type="InterPro" id="IPR008920">
    <property type="entry name" value="TF_FadR/GntR_C"/>
</dbReference>
<keyword evidence="6" id="KW-1185">Reference proteome</keyword>
<dbReference type="Proteomes" id="UP000311713">
    <property type="component" value="Unassembled WGS sequence"/>
</dbReference>
<dbReference type="PROSITE" id="PS50949">
    <property type="entry name" value="HTH_GNTR"/>
    <property type="match status" value="1"/>
</dbReference>
<evidence type="ECO:0000256" key="3">
    <source>
        <dbReference type="ARBA" id="ARBA00023163"/>
    </source>
</evidence>
<dbReference type="InterPro" id="IPR036388">
    <property type="entry name" value="WH-like_DNA-bd_sf"/>
</dbReference>
<dbReference type="EMBL" id="VDGT01000007">
    <property type="protein sequence ID" value="TNM30673.1"/>
    <property type="molecule type" value="Genomic_DNA"/>
</dbReference>
<evidence type="ECO:0000313" key="6">
    <source>
        <dbReference type="Proteomes" id="UP000311713"/>
    </source>
</evidence>
<dbReference type="InterPro" id="IPR000524">
    <property type="entry name" value="Tscrpt_reg_HTH_GntR"/>
</dbReference>
<dbReference type="GO" id="GO:0003677">
    <property type="term" value="F:DNA binding"/>
    <property type="evidence" value="ECO:0007669"/>
    <property type="project" value="UniProtKB-KW"/>
</dbReference>
<dbReference type="SUPFAM" id="SSF48008">
    <property type="entry name" value="GntR ligand-binding domain-like"/>
    <property type="match status" value="1"/>
</dbReference>
<organism evidence="5 6">
    <name type="scientific">Streptomyces sedi</name>
    <dbReference type="NCBI Taxonomy" id="555059"/>
    <lineage>
        <taxon>Bacteria</taxon>
        <taxon>Bacillati</taxon>
        <taxon>Actinomycetota</taxon>
        <taxon>Actinomycetes</taxon>
        <taxon>Kitasatosporales</taxon>
        <taxon>Streptomycetaceae</taxon>
        <taxon>Streptomyces</taxon>
    </lineage>
</organism>
<feature type="domain" description="HTH gntR-type" evidence="4">
    <location>
        <begin position="15"/>
        <end position="82"/>
    </location>
</feature>
<dbReference type="CDD" id="cd07377">
    <property type="entry name" value="WHTH_GntR"/>
    <property type="match status" value="1"/>
</dbReference>
<dbReference type="AlphaFoldDB" id="A0A5C4V4G2"/>
<protein>
    <submittedName>
        <fullName evidence="5">GntR family transcriptional regulator</fullName>
    </submittedName>
</protein>
<dbReference type="PANTHER" id="PTHR43537:SF45">
    <property type="entry name" value="GNTR FAMILY REGULATORY PROTEIN"/>
    <property type="match status" value="1"/>
</dbReference>
<dbReference type="PANTHER" id="PTHR43537">
    <property type="entry name" value="TRANSCRIPTIONAL REGULATOR, GNTR FAMILY"/>
    <property type="match status" value="1"/>
</dbReference>
<dbReference type="Pfam" id="PF00392">
    <property type="entry name" value="GntR"/>
    <property type="match status" value="1"/>
</dbReference>
<keyword evidence="1" id="KW-0805">Transcription regulation</keyword>
<accession>A0A5C4V4G2</accession>
<gene>
    <name evidence="5" type="ORF">FH715_11800</name>
</gene>
<keyword evidence="2" id="KW-0238">DNA-binding</keyword>
<dbReference type="Gene3D" id="1.20.120.530">
    <property type="entry name" value="GntR ligand-binding domain-like"/>
    <property type="match status" value="1"/>
</dbReference>
<dbReference type="GO" id="GO:0003700">
    <property type="term" value="F:DNA-binding transcription factor activity"/>
    <property type="evidence" value="ECO:0007669"/>
    <property type="project" value="InterPro"/>
</dbReference>